<gene>
    <name evidence="2" type="ORF">GCM10009019_03030</name>
</gene>
<dbReference type="AlphaFoldDB" id="A0AAV3SXZ7"/>
<evidence type="ECO:0000259" key="1">
    <source>
        <dbReference type="Pfam" id="PF20068"/>
    </source>
</evidence>
<sequence length="86" mass="9324">MEEVLFESETEESRAAVADYLRSVADRLDDGAVTLRSGDEELTVNPPETVEFEVKVEREGAETSLELELEWAEDASGASGGGFEVA</sequence>
<dbReference type="Pfam" id="PF20068">
    <property type="entry name" value="Amphi-Trp"/>
    <property type="match status" value="1"/>
</dbReference>
<evidence type="ECO:0000313" key="3">
    <source>
        <dbReference type="Proteomes" id="UP001500194"/>
    </source>
</evidence>
<comment type="caution">
    <text evidence="2">The sequence shown here is derived from an EMBL/GenBank/DDBJ whole genome shotgun (WGS) entry which is preliminary data.</text>
</comment>
<dbReference type="InterPro" id="IPR027598">
    <property type="entry name" value="Amphi-Trp_dom"/>
</dbReference>
<dbReference type="NCBIfam" id="TIGR04354">
    <property type="entry name" value="amphi-Trp"/>
    <property type="match status" value="1"/>
</dbReference>
<dbReference type="GeneID" id="68572584"/>
<feature type="domain" description="Amphi-Trp" evidence="1">
    <location>
        <begin position="2"/>
        <end position="85"/>
    </location>
</feature>
<evidence type="ECO:0000313" key="2">
    <source>
        <dbReference type="EMBL" id="GAA0644474.1"/>
    </source>
</evidence>
<accession>A0AAV3SXZ7</accession>
<name>A0AAV3SXZ7_9EURY</name>
<reference evidence="2 3" key="1">
    <citation type="journal article" date="2019" name="Int. J. Syst. Evol. Microbiol.">
        <title>The Global Catalogue of Microorganisms (GCM) 10K type strain sequencing project: providing services to taxonomists for standard genome sequencing and annotation.</title>
        <authorList>
            <consortium name="The Broad Institute Genomics Platform"/>
            <consortium name="The Broad Institute Genome Sequencing Center for Infectious Disease"/>
            <person name="Wu L."/>
            <person name="Ma J."/>
        </authorList>
    </citation>
    <scope>NUCLEOTIDE SEQUENCE [LARGE SCALE GENOMIC DNA]</scope>
    <source>
        <strain evidence="2 3">JCM 16327</strain>
    </source>
</reference>
<dbReference type="Proteomes" id="UP001500194">
    <property type="component" value="Unassembled WGS sequence"/>
</dbReference>
<organism evidence="2 3">
    <name type="scientific">Salarchaeum japonicum</name>
    <dbReference type="NCBI Taxonomy" id="555573"/>
    <lineage>
        <taxon>Archaea</taxon>
        <taxon>Methanobacteriati</taxon>
        <taxon>Methanobacteriota</taxon>
        <taxon>Stenosarchaea group</taxon>
        <taxon>Halobacteria</taxon>
        <taxon>Halobacteriales</taxon>
        <taxon>Halobacteriaceae</taxon>
    </lineage>
</organism>
<protein>
    <submittedName>
        <fullName evidence="2">Amphi-Trp domain-containing protein</fullName>
    </submittedName>
</protein>
<dbReference type="EMBL" id="BAAADU010000002">
    <property type="protein sequence ID" value="GAA0644474.1"/>
    <property type="molecule type" value="Genomic_DNA"/>
</dbReference>
<proteinExistence type="predicted"/>
<keyword evidence="3" id="KW-1185">Reference proteome</keyword>
<dbReference type="RefSeq" id="WP_227261978.1">
    <property type="nucleotide sequence ID" value="NZ_BAAADU010000002.1"/>
</dbReference>